<comment type="similarity">
    <text evidence="1">Belongs to the peptidase S66 family.</text>
</comment>
<organism evidence="9 10">
    <name type="scientific">Handelsmanbacteria sp. (strain RIFCSPLOWO2_12_FULL_64_10)</name>
    <dbReference type="NCBI Taxonomy" id="1817868"/>
    <lineage>
        <taxon>Bacteria</taxon>
        <taxon>Candidatus Handelsmaniibacteriota</taxon>
    </lineage>
</organism>
<reference evidence="9 10" key="1">
    <citation type="journal article" date="2016" name="Nat. Commun.">
        <title>Thousands of microbial genomes shed light on interconnected biogeochemical processes in an aquifer system.</title>
        <authorList>
            <person name="Anantharaman K."/>
            <person name="Brown C.T."/>
            <person name="Hug L.A."/>
            <person name="Sharon I."/>
            <person name="Castelle C.J."/>
            <person name="Probst A.J."/>
            <person name="Thomas B.C."/>
            <person name="Singh A."/>
            <person name="Wilkins M.J."/>
            <person name="Karaoz U."/>
            <person name="Brodie E.L."/>
            <person name="Williams K.H."/>
            <person name="Hubbard S.S."/>
            <person name="Banfield J.F."/>
        </authorList>
    </citation>
    <scope>NUCLEOTIDE SEQUENCE [LARGE SCALE GENOMIC DNA]</scope>
    <source>
        <strain evidence="10">RIFCSPLOWO2_12_FULL_64_10</strain>
    </source>
</reference>
<dbReference type="SUPFAM" id="SSF52317">
    <property type="entry name" value="Class I glutamine amidotransferase-like"/>
    <property type="match status" value="1"/>
</dbReference>
<evidence type="ECO:0000259" key="7">
    <source>
        <dbReference type="Pfam" id="PF02016"/>
    </source>
</evidence>
<dbReference type="CDD" id="cd07025">
    <property type="entry name" value="Peptidase_S66"/>
    <property type="match status" value="1"/>
</dbReference>
<evidence type="ECO:0000313" key="9">
    <source>
        <dbReference type="EMBL" id="OGG48050.1"/>
    </source>
</evidence>
<evidence type="ECO:0000256" key="4">
    <source>
        <dbReference type="ARBA" id="ARBA00022801"/>
    </source>
</evidence>
<dbReference type="SUPFAM" id="SSF141986">
    <property type="entry name" value="LD-carboxypeptidase A C-terminal domain-like"/>
    <property type="match status" value="1"/>
</dbReference>
<feature type="domain" description="LD-carboxypeptidase N-terminal" evidence="7">
    <location>
        <begin position="14"/>
        <end position="130"/>
    </location>
</feature>
<feature type="active site" description="Charge relay system" evidence="6">
    <location>
        <position position="204"/>
    </location>
</feature>
<keyword evidence="3" id="KW-0645">Protease</keyword>
<dbReference type="Pfam" id="PF02016">
    <property type="entry name" value="Peptidase_S66"/>
    <property type="match status" value="1"/>
</dbReference>
<dbReference type="Pfam" id="PF17676">
    <property type="entry name" value="Peptidase_S66C"/>
    <property type="match status" value="1"/>
</dbReference>
<protein>
    <recommendedName>
        <fullName evidence="11">LD-carboxypeptidase</fullName>
    </recommendedName>
</protein>
<dbReference type="GO" id="GO:0004180">
    <property type="term" value="F:carboxypeptidase activity"/>
    <property type="evidence" value="ECO:0007669"/>
    <property type="project" value="UniProtKB-KW"/>
</dbReference>
<evidence type="ECO:0000256" key="6">
    <source>
        <dbReference type="PIRSR" id="PIRSR028757-1"/>
    </source>
</evidence>
<evidence type="ECO:0000256" key="5">
    <source>
        <dbReference type="ARBA" id="ARBA00022825"/>
    </source>
</evidence>
<name>A0A1F6CGH8_HANXR</name>
<accession>A0A1F6CGH8</accession>
<gene>
    <name evidence="9" type="ORF">A3F84_22505</name>
</gene>
<feature type="active site" description="Charge relay system" evidence="6">
    <location>
        <position position="273"/>
    </location>
</feature>
<keyword evidence="4" id="KW-0378">Hydrolase</keyword>
<sequence length="303" mass="32597">MALKPERLRPGDVIGIAAPAGAFKKERLQPGIAYLERAGYRVRVGAHAHDRKRYMAGEDEARAEDLHALFADPEVRAIFAARGGYGTTRLLDLLDYGLIRRSPKVFLGFSDTTALQLALYRHVGLITCSGITVCADLGREREAFTEAAMWRAVCEGGAGPFEGLRPIAGGAAEGRLLGGCLSLVCALQGTAHLPAFDGAILALEDVDEAPYRIDRMLTHLRQTGLLRQVAGIALGHFEGARPEEGADWTVEDVLADRTADLDIPVVCGLPYGHQRRRAVLPLGARARLDADAGRLELLESAVA</sequence>
<evidence type="ECO:0008006" key="11">
    <source>
        <dbReference type="Google" id="ProtNLM"/>
    </source>
</evidence>
<dbReference type="AlphaFoldDB" id="A0A1F6CGH8"/>
<dbReference type="PANTHER" id="PTHR30237:SF2">
    <property type="entry name" value="MUREIN TETRAPEPTIDE CARBOXYPEPTIDASE"/>
    <property type="match status" value="1"/>
</dbReference>
<dbReference type="InterPro" id="IPR040921">
    <property type="entry name" value="Peptidase_S66C"/>
</dbReference>
<dbReference type="PIRSF" id="PIRSF028757">
    <property type="entry name" value="LD-carboxypeptidase"/>
    <property type="match status" value="1"/>
</dbReference>
<keyword evidence="2" id="KW-0121">Carboxypeptidase</keyword>
<dbReference type="PANTHER" id="PTHR30237">
    <property type="entry name" value="MURAMOYLTETRAPEPTIDE CARBOXYPEPTIDASE"/>
    <property type="match status" value="1"/>
</dbReference>
<proteinExistence type="inferred from homology"/>
<dbReference type="InterPro" id="IPR027461">
    <property type="entry name" value="Carboxypeptidase_A_C_sf"/>
</dbReference>
<dbReference type="Gene3D" id="3.50.30.60">
    <property type="entry name" value="LD-carboxypeptidase A C-terminal domain-like"/>
    <property type="match status" value="1"/>
</dbReference>
<evidence type="ECO:0000256" key="1">
    <source>
        <dbReference type="ARBA" id="ARBA00010233"/>
    </source>
</evidence>
<feature type="active site" description="Nucleophile" evidence="6">
    <location>
        <position position="110"/>
    </location>
</feature>
<evidence type="ECO:0000313" key="10">
    <source>
        <dbReference type="Proteomes" id="UP000178606"/>
    </source>
</evidence>
<evidence type="ECO:0000256" key="3">
    <source>
        <dbReference type="ARBA" id="ARBA00022670"/>
    </source>
</evidence>
<dbReference type="Proteomes" id="UP000178606">
    <property type="component" value="Unassembled WGS sequence"/>
</dbReference>
<dbReference type="Gene3D" id="3.40.50.10740">
    <property type="entry name" value="Class I glutamine amidotransferase-like"/>
    <property type="match status" value="1"/>
</dbReference>
<evidence type="ECO:0000259" key="8">
    <source>
        <dbReference type="Pfam" id="PF17676"/>
    </source>
</evidence>
<dbReference type="GO" id="GO:0008236">
    <property type="term" value="F:serine-type peptidase activity"/>
    <property type="evidence" value="ECO:0007669"/>
    <property type="project" value="UniProtKB-KW"/>
</dbReference>
<dbReference type="GO" id="GO:0006508">
    <property type="term" value="P:proteolysis"/>
    <property type="evidence" value="ECO:0007669"/>
    <property type="project" value="UniProtKB-KW"/>
</dbReference>
<comment type="caution">
    <text evidence="9">The sequence shown here is derived from an EMBL/GenBank/DDBJ whole genome shotgun (WGS) entry which is preliminary data.</text>
</comment>
<dbReference type="InterPro" id="IPR040449">
    <property type="entry name" value="Peptidase_S66_N"/>
</dbReference>
<dbReference type="EMBL" id="MFKF01000259">
    <property type="protein sequence ID" value="OGG48050.1"/>
    <property type="molecule type" value="Genomic_DNA"/>
</dbReference>
<dbReference type="InterPro" id="IPR003507">
    <property type="entry name" value="S66_fam"/>
</dbReference>
<evidence type="ECO:0000256" key="2">
    <source>
        <dbReference type="ARBA" id="ARBA00022645"/>
    </source>
</evidence>
<feature type="domain" description="LD-carboxypeptidase C-terminal" evidence="8">
    <location>
        <begin position="173"/>
        <end position="288"/>
    </location>
</feature>
<dbReference type="InterPro" id="IPR029062">
    <property type="entry name" value="Class_I_gatase-like"/>
</dbReference>
<keyword evidence="5" id="KW-0720">Serine protease</keyword>
<dbReference type="InterPro" id="IPR027478">
    <property type="entry name" value="LdcA_N"/>
</dbReference>